<dbReference type="WBParaSite" id="GPLIN_001154200">
    <property type="protein sequence ID" value="GPLIN_001154200"/>
    <property type="gene ID" value="GPLIN_001154200"/>
</dbReference>
<reference evidence="2" key="2">
    <citation type="submission" date="2016-06" db="UniProtKB">
        <authorList>
            <consortium name="WormBaseParasite"/>
        </authorList>
    </citation>
    <scope>IDENTIFICATION</scope>
</reference>
<accession>A0A183CF87</accession>
<protein>
    <submittedName>
        <fullName evidence="2">Integrator complex subunit 13</fullName>
    </submittedName>
</protein>
<evidence type="ECO:0000313" key="1">
    <source>
        <dbReference type="Proteomes" id="UP000050741"/>
    </source>
</evidence>
<organism evidence="1 2">
    <name type="scientific">Globodera pallida</name>
    <name type="common">Potato cyst nematode worm</name>
    <name type="synonym">Heterodera pallida</name>
    <dbReference type="NCBI Taxonomy" id="36090"/>
    <lineage>
        <taxon>Eukaryota</taxon>
        <taxon>Metazoa</taxon>
        <taxon>Ecdysozoa</taxon>
        <taxon>Nematoda</taxon>
        <taxon>Chromadorea</taxon>
        <taxon>Rhabditida</taxon>
        <taxon>Tylenchina</taxon>
        <taxon>Tylenchomorpha</taxon>
        <taxon>Tylenchoidea</taxon>
        <taxon>Heteroderidae</taxon>
        <taxon>Heteroderinae</taxon>
        <taxon>Globodera</taxon>
    </lineage>
</organism>
<reference evidence="1" key="1">
    <citation type="submission" date="2014-05" db="EMBL/GenBank/DDBJ databases">
        <title>The genome and life-stage specific transcriptomes of Globodera pallida elucidate key aspects of plant parasitism by a cyst nematode.</title>
        <authorList>
            <person name="Cotton J.A."/>
            <person name="Lilley C.J."/>
            <person name="Jones L.M."/>
            <person name="Kikuchi T."/>
            <person name="Reid A.J."/>
            <person name="Thorpe P."/>
            <person name="Tsai I.J."/>
            <person name="Beasley H."/>
            <person name="Blok V."/>
            <person name="Cock P.J.A."/>
            <person name="Van den Akker S.E."/>
            <person name="Holroyd N."/>
            <person name="Hunt M."/>
            <person name="Mantelin S."/>
            <person name="Naghra H."/>
            <person name="Pain A."/>
            <person name="Palomares-Rius J.E."/>
            <person name="Zarowiecki M."/>
            <person name="Berriman M."/>
            <person name="Jones J.T."/>
            <person name="Urwin P.E."/>
        </authorList>
    </citation>
    <scope>NUCLEOTIDE SEQUENCE [LARGE SCALE GENOMIC DNA]</scope>
    <source>
        <strain evidence="1">Lindley</strain>
    </source>
</reference>
<dbReference type="AlphaFoldDB" id="A0A183CF87"/>
<name>A0A183CF87_GLOPA</name>
<evidence type="ECO:0000313" key="2">
    <source>
        <dbReference type="WBParaSite" id="GPLIN_001154200"/>
    </source>
</evidence>
<keyword evidence="1" id="KW-1185">Reference proteome</keyword>
<dbReference type="Proteomes" id="UP000050741">
    <property type="component" value="Unassembled WGS sequence"/>
</dbReference>
<proteinExistence type="predicted"/>
<sequence length="370" mass="40387">MPSVLLIVPQWTPFGEALAHRLVPSGDGRLFVLCPYSAHGVPRALLAHVERGALRIEFGLHSNENLVAELIGHHQIRTVFLLLSGVDDCEVQSPEGIATRTCAFLRPLCALLECLRRCAVPPTLCARDTSLTQTPSTVVQCVSEASARFSAAHALLHAYAVSYRLNVEIALIEQKLYSAQMRDKAANFVAEIATKEGEKAPIHAFKTTGHYAGGEESTALSCAPYARVLLFGTPAAMQLAESRLQQLVPGGQLVMAKCLPGVDPDEAVEKEIVVHGPSHLVFVHGADEPTRAAWEAGGPPNLRDNVRNNLFSPWLLSHIGDRFGIVFIELDEQNSCKPKDKMPMNAAEMSRYSVVRHFGDMLCQMKVNPE</sequence>